<dbReference type="SUPFAM" id="SSF51735">
    <property type="entry name" value="NAD(P)-binding Rossmann-fold domains"/>
    <property type="match status" value="1"/>
</dbReference>
<dbReference type="AlphaFoldDB" id="A0A087BN04"/>
<dbReference type="GO" id="GO:0004617">
    <property type="term" value="F:phosphoglycerate dehydrogenase activity"/>
    <property type="evidence" value="ECO:0007669"/>
    <property type="project" value="UniProtKB-EC"/>
</dbReference>
<feature type="domain" description="D-isomer specific 2-hydroxyacid dehydrogenase NAD-binding" evidence="6">
    <location>
        <begin position="126"/>
        <end position="299"/>
    </location>
</feature>
<name>A0A087BN04_9BIFI</name>
<protein>
    <submittedName>
        <fullName evidence="7">D-3-phosphoglycerate dehydrogenase</fullName>
        <ecNumber evidence="7">1.1.1.95</ecNumber>
    </submittedName>
</protein>
<dbReference type="InterPro" id="IPR006139">
    <property type="entry name" value="D-isomer_2_OHA_DH_cat_dom"/>
</dbReference>
<evidence type="ECO:0000256" key="1">
    <source>
        <dbReference type="ARBA" id="ARBA00005854"/>
    </source>
</evidence>
<dbReference type="EC" id="1.1.1.95" evidence="7"/>
<evidence type="ECO:0000256" key="2">
    <source>
        <dbReference type="ARBA" id="ARBA00023002"/>
    </source>
</evidence>
<evidence type="ECO:0000313" key="8">
    <source>
        <dbReference type="Proteomes" id="UP000029014"/>
    </source>
</evidence>
<dbReference type="STRING" id="1693.BMIN_0299"/>
<dbReference type="Pfam" id="PF02826">
    <property type="entry name" value="2-Hacid_dh_C"/>
    <property type="match status" value="1"/>
</dbReference>
<evidence type="ECO:0000256" key="3">
    <source>
        <dbReference type="ARBA" id="ARBA00023027"/>
    </source>
</evidence>
<keyword evidence="8" id="KW-1185">Reference proteome</keyword>
<comment type="similarity">
    <text evidence="1 4">Belongs to the D-isomer specific 2-hydroxyacid dehydrogenase family.</text>
</comment>
<organism evidence="7 8">
    <name type="scientific">Bifidobacterium minimum</name>
    <dbReference type="NCBI Taxonomy" id="1693"/>
    <lineage>
        <taxon>Bacteria</taxon>
        <taxon>Bacillati</taxon>
        <taxon>Actinomycetota</taxon>
        <taxon>Actinomycetes</taxon>
        <taxon>Bifidobacteriales</taxon>
        <taxon>Bifidobacteriaceae</taxon>
        <taxon>Bifidobacterium</taxon>
    </lineage>
</organism>
<dbReference type="PANTHER" id="PTHR42789">
    <property type="entry name" value="D-ISOMER SPECIFIC 2-HYDROXYACID DEHYDROGENASE FAMILY PROTEIN (AFU_ORTHOLOGUE AFUA_6G10090)"/>
    <property type="match status" value="1"/>
</dbReference>
<accession>A0A087BN04</accession>
<evidence type="ECO:0000256" key="4">
    <source>
        <dbReference type="RuleBase" id="RU003719"/>
    </source>
</evidence>
<evidence type="ECO:0000313" key="7">
    <source>
        <dbReference type="EMBL" id="KFI72404.1"/>
    </source>
</evidence>
<dbReference type="Gene3D" id="3.40.50.720">
    <property type="entry name" value="NAD(P)-binding Rossmann-like Domain"/>
    <property type="match status" value="2"/>
</dbReference>
<dbReference type="InterPro" id="IPR036291">
    <property type="entry name" value="NAD(P)-bd_dom_sf"/>
</dbReference>
<dbReference type="PANTHER" id="PTHR42789:SF1">
    <property type="entry name" value="D-ISOMER SPECIFIC 2-HYDROXYACID DEHYDROGENASE FAMILY PROTEIN (AFU_ORTHOLOGUE AFUA_6G10090)"/>
    <property type="match status" value="1"/>
</dbReference>
<feature type="domain" description="D-isomer specific 2-hydroxyacid dehydrogenase catalytic" evidence="5">
    <location>
        <begin position="30"/>
        <end position="329"/>
    </location>
</feature>
<reference evidence="7 8" key="1">
    <citation type="submission" date="2014-03" db="EMBL/GenBank/DDBJ databases">
        <title>Genomics of Bifidobacteria.</title>
        <authorList>
            <person name="Ventura M."/>
            <person name="Milani C."/>
            <person name="Lugli G.A."/>
        </authorList>
    </citation>
    <scope>NUCLEOTIDE SEQUENCE [LARGE SCALE GENOMIC DNA]</scope>
    <source>
        <strain evidence="7 8">LMG 11592</strain>
    </source>
</reference>
<dbReference type="GO" id="GO:0051287">
    <property type="term" value="F:NAD binding"/>
    <property type="evidence" value="ECO:0007669"/>
    <property type="project" value="InterPro"/>
</dbReference>
<dbReference type="eggNOG" id="COG0111">
    <property type="taxonomic scope" value="Bacteria"/>
</dbReference>
<keyword evidence="2 4" id="KW-0560">Oxidoreductase</keyword>
<gene>
    <name evidence="7" type="ORF">BMIN_0299</name>
</gene>
<sequence length="330" mass="35926">MALISTQNDRTDLPLVVMPSIIESMVQPFREALPLLHDIARVRIYDDATLDGDVIVDRCADADAVMVIGFHVDDSMFDRLSDHVRCFSFGGTGVASYIDLSRARERGIAVTNVVRYGDHAVAEHTFALIMELSRRVGRLDAIVKSGRWDGLDGISLYGRTLGLIGFGGIAQAVADMATGFGMSTLVWNSHLHEEAVAAHHVTAVDDLGELLHRSDVASIHLPLTDSTTGIITADHLERLRPGTIVVNTARAEVIEPGALTRRLLRGDLLAGLDVFDHEPLPLDDPLRSVPGIVLTPHVAWRDDEAYRALSVQIVRAIAAFFTGSAFNRVV</sequence>
<comment type="caution">
    <text evidence="7">The sequence shown here is derived from an EMBL/GenBank/DDBJ whole genome shotgun (WGS) entry which is preliminary data.</text>
</comment>
<dbReference type="InterPro" id="IPR006140">
    <property type="entry name" value="D-isomer_DH_NAD-bd"/>
</dbReference>
<dbReference type="EMBL" id="JGZD01000009">
    <property type="protein sequence ID" value="KFI72404.1"/>
    <property type="molecule type" value="Genomic_DNA"/>
</dbReference>
<evidence type="ECO:0000259" key="6">
    <source>
        <dbReference type="Pfam" id="PF02826"/>
    </source>
</evidence>
<dbReference type="InterPro" id="IPR050857">
    <property type="entry name" value="D-2-hydroxyacid_DH"/>
</dbReference>
<evidence type="ECO:0000259" key="5">
    <source>
        <dbReference type="Pfam" id="PF00389"/>
    </source>
</evidence>
<keyword evidence="3" id="KW-0520">NAD</keyword>
<dbReference type="Proteomes" id="UP000029014">
    <property type="component" value="Unassembled WGS sequence"/>
</dbReference>
<dbReference type="Pfam" id="PF00389">
    <property type="entry name" value="2-Hacid_dh"/>
    <property type="match status" value="1"/>
</dbReference>
<proteinExistence type="inferred from homology"/>
<dbReference type="SUPFAM" id="SSF52283">
    <property type="entry name" value="Formate/glycerate dehydrogenase catalytic domain-like"/>
    <property type="match status" value="1"/>
</dbReference>
<dbReference type="RefSeq" id="WP_022861547.1">
    <property type="nucleotide sequence ID" value="NZ_JGZD01000009.1"/>
</dbReference>
<dbReference type="CDD" id="cd12169">
    <property type="entry name" value="PGDH_like_1"/>
    <property type="match status" value="1"/>
</dbReference>